<dbReference type="InterPro" id="IPR014710">
    <property type="entry name" value="RmlC-like_jellyroll"/>
</dbReference>
<protein>
    <submittedName>
        <fullName evidence="3">Cupin domain-containing protein</fullName>
    </submittedName>
</protein>
<gene>
    <name evidence="3" type="ORF">SAMN05421833_128109</name>
</gene>
<evidence type="ECO:0000259" key="2">
    <source>
        <dbReference type="Pfam" id="PF07883"/>
    </source>
</evidence>
<proteinExistence type="predicted"/>
<dbReference type="RefSeq" id="WP_076440488.1">
    <property type="nucleotide sequence ID" value="NZ_FTNI01000028.1"/>
</dbReference>
<name>A0A1N7GG03_9ACTN</name>
<dbReference type="InterPro" id="IPR011051">
    <property type="entry name" value="RmlC_Cupin_sf"/>
</dbReference>
<dbReference type="STRING" id="58117.SAMN05421833_128109"/>
<reference evidence="4" key="1">
    <citation type="submission" date="2017-01" db="EMBL/GenBank/DDBJ databases">
        <authorList>
            <person name="Varghese N."/>
            <person name="Submissions S."/>
        </authorList>
    </citation>
    <scope>NUCLEOTIDE SEQUENCE [LARGE SCALE GENOMIC DNA]</scope>
    <source>
        <strain evidence="4">ATCC 12950</strain>
    </source>
</reference>
<organism evidence="3 4">
    <name type="scientific">Microbispora rosea</name>
    <dbReference type="NCBI Taxonomy" id="58117"/>
    <lineage>
        <taxon>Bacteria</taxon>
        <taxon>Bacillati</taxon>
        <taxon>Actinomycetota</taxon>
        <taxon>Actinomycetes</taxon>
        <taxon>Streptosporangiales</taxon>
        <taxon>Streptosporangiaceae</taxon>
        <taxon>Microbispora</taxon>
    </lineage>
</organism>
<dbReference type="Pfam" id="PF07883">
    <property type="entry name" value="Cupin_2"/>
    <property type="match status" value="1"/>
</dbReference>
<evidence type="ECO:0000313" key="4">
    <source>
        <dbReference type="Proteomes" id="UP000186096"/>
    </source>
</evidence>
<dbReference type="EMBL" id="FTNI01000028">
    <property type="protein sequence ID" value="SIS11416.1"/>
    <property type="molecule type" value="Genomic_DNA"/>
</dbReference>
<dbReference type="InterPro" id="IPR013096">
    <property type="entry name" value="Cupin_2"/>
</dbReference>
<dbReference type="SUPFAM" id="SSF51182">
    <property type="entry name" value="RmlC-like cupins"/>
    <property type="match status" value="1"/>
</dbReference>
<feature type="domain" description="Cupin type-2" evidence="2">
    <location>
        <begin position="36"/>
        <end position="91"/>
    </location>
</feature>
<feature type="region of interest" description="Disordered" evidence="1">
    <location>
        <begin position="1"/>
        <end position="27"/>
    </location>
</feature>
<dbReference type="Gene3D" id="2.60.120.10">
    <property type="entry name" value="Jelly Rolls"/>
    <property type="match status" value="1"/>
</dbReference>
<sequence>MPLIRSADSRRSTTPNGVMTTLASPTQGGATQAVWRVDMPAGNSGPHHASDGEQVWIFLTGGATVELDGETVAVGAGDTVVMPADVSRRVHSGAESGFCAIVAAPAGCEVYNPGGITAADACDLAPKGTDRLVPPWVR</sequence>
<keyword evidence="4" id="KW-1185">Reference proteome</keyword>
<dbReference type="OrthoDB" id="5145129at2"/>
<evidence type="ECO:0000313" key="3">
    <source>
        <dbReference type="EMBL" id="SIS11416.1"/>
    </source>
</evidence>
<dbReference type="Proteomes" id="UP000186096">
    <property type="component" value="Unassembled WGS sequence"/>
</dbReference>
<evidence type="ECO:0000256" key="1">
    <source>
        <dbReference type="SAM" id="MobiDB-lite"/>
    </source>
</evidence>
<dbReference type="AlphaFoldDB" id="A0A1N7GG03"/>
<feature type="compositionally biased region" description="Polar residues" evidence="1">
    <location>
        <begin position="12"/>
        <end position="27"/>
    </location>
</feature>
<accession>A0A1N7GG03</accession>